<reference evidence="2" key="1">
    <citation type="submission" date="2022-01" db="EMBL/GenBank/DDBJ databases">
        <authorList>
            <person name="King R."/>
        </authorList>
    </citation>
    <scope>NUCLEOTIDE SEQUENCE</scope>
</reference>
<evidence type="ECO:0000256" key="1">
    <source>
        <dbReference type="SAM" id="SignalP"/>
    </source>
</evidence>
<gene>
    <name evidence="2" type="ORF">PSYICH_LOCUS2975</name>
</gene>
<dbReference type="OrthoDB" id="6760427at2759"/>
<feature type="chain" id="PRO_5040347042" evidence="1">
    <location>
        <begin position="20"/>
        <end position="231"/>
    </location>
</feature>
<dbReference type="EMBL" id="OV651823">
    <property type="protein sequence ID" value="CAH1101385.1"/>
    <property type="molecule type" value="Genomic_DNA"/>
</dbReference>
<dbReference type="Proteomes" id="UP001153636">
    <property type="component" value="Chromosome 11"/>
</dbReference>
<evidence type="ECO:0000313" key="2">
    <source>
        <dbReference type="EMBL" id="CAH1101385.1"/>
    </source>
</evidence>
<sequence>MKSFGVFSLLLCVLAFANAKDSDTSSTEENLRDLAKAVHEKLNTTIFLDLVKLGDKIKEKCPDIENKMENTMDRVGECVEAIDLGSDTFCSLIRKNFVKCMKPAVELAVGCMPKESKDIPEMVEKIVMAMIDTACSSTVEEMLELLNPCMMNKDFSLQFPPCKDLRDTFDQHRNKLPSKAFTCQTMPKVRRCIKAVLDDSCPNQLTKAAHMKMLDGIDKGLKEDCDALNTA</sequence>
<evidence type="ECO:0000313" key="3">
    <source>
        <dbReference type="Proteomes" id="UP001153636"/>
    </source>
</evidence>
<proteinExistence type="predicted"/>
<keyword evidence="1" id="KW-0732">Signal</keyword>
<name>A0A9P0CKX7_9CUCU</name>
<dbReference type="AlphaFoldDB" id="A0A9P0CKX7"/>
<feature type="signal peptide" evidence="1">
    <location>
        <begin position="1"/>
        <end position="19"/>
    </location>
</feature>
<keyword evidence="3" id="KW-1185">Reference proteome</keyword>
<organism evidence="2 3">
    <name type="scientific">Psylliodes chrysocephalus</name>
    <dbReference type="NCBI Taxonomy" id="3402493"/>
    <lineage>
        <taxon>Eukaryota</taxon>
        <taxon>Metazoa</taxon>
        <taxon>Ecdysozoa</taxon>
        <taxon>Arthropoda</taxon>
        <taxon>Hexapoda</taxon>
        <taxon>Insecta</taxon>
        <taxon>Pterygota</taxon>
        <taxon>Neoptera</taxon>
        <taxon>Endopterygota</taxon>
        <taxon>Coleoptera</taxon>
        <taxon>Polyphaga</taxon>
        <taxon>Cucujiformia</taxon>
        <taxon>Chrysomeloidea</taxon>
        <taxon>Chrysomelidae</taxon>
        <taxon>Galerucinae</taxon>
        <taxon>Alticini</taxon>
        <taxon>Psylliodes</taxon>
    </lineage>
</organism>
<protein>
    <submittedName>
        <fullName evidence="2">Uncharacterized protein</fullName>
    </submittedName>
</protein>
<accession>A0A9P0CKX7</accession>